<reference evidence="2 3" key="1">
    <citation type="journal article" date="2019" name="Philos. Trans. R. Soc. Lond., B, Biol. Sci.">
        <title>Ant behaviour and brain gene expression of defending hosts depend on the ecological success of the intruding social parasite.</title>
        <authorList>
            <person name="Kaur R."/>
            <person name="Stoldt M."/>
            <person name="Jongepier E."/>
            <person name="Feldmeyer B."/>
            <person name="Menzel F."/>
            <person name="Bornberg-Bauer E."/>
            <person name="Foitzik S."/>
        </authorList>
    </citation>
    <scope>NUCLEOTIDE SEQUENCE [LARGE SCALE GENOMIC DNA]</scope>
    <source>
        <tissue evidence="2">Whole body</tissue>
    </source>
</reference>
<evidence type="ECO:0000256" key="1">
    <source>
        <dbReference type="SAM" id="SignalP"/>
    </source>
</evidence>
<comment type="caution">
    <text evidence="2">The sequence shown here is derived from an EMBL/GenBank/DDBJ whole genome shotgun (WGS) entry which is preliminary data.</text>
</comment>
<feature type="signal peptide" evidence="1">
    <location>
        <begin position="1"/>
        <end position="24"/>
    </location>
</feature>
<keyword evidence="3" id="KW-1185">Reference proteome</keyword>
<name>A0A4S2KSQ0_9HYME</name>
<gene>
    <name evidence="2" type="ORF">DBV15_10134</name>
</gene>
<accession>A0A4S2KSQ0</accession>
<evidence type="ECO:0000313" key="2">
    <source>
        <dbReference type="EMBL" id="TGZ52810.1"/>
    </source>
</evidence>
<sequence length="473" mass="53171">MSQNGRMWLSRTSLLLVLVGLASSEKNNEDDASSVFIEEAKNLFSQKSLQDMAQTFAQSDSAKQVRDMIFEKRSAADDVGQLISGLSSLMSGGQNNQGFDLSMVGSILSALNTGKRSTRDSEHNEDSGIDWASIVNMGSMFFQQNANSDMAMGLVPMLLDALGHGMNDNDAGNKDHSGHSWFLPPVLENIHVMWEHFSNSELGQTLWKNSGLSKVIAQMTDEKGNILWEKILDSFEHPAIRRRWIRSLTNFVAEWISHVSDPVNQQRYLTTIQFVGNSFLKSQGFPKTLMFDATKPAESISRLANGIAKRYLNMNVDSSQYVRPAISYFQELMSLASEKGFIMSRVNARELSNRLTDIINNDFIGPILKSYRAYKWATKMPQCASQILCTINEKSQQREDASNELFERVRNKLLRVASFPAAWAVSNKLGTNFWPLYGAIMEHEGCISKYPADCTAFHEEEIRVTTENIHSEL</sequence>
<dbReference type="EMBL" id="QBLH01001183">
    <property type="protein sequence ID" value="TGZ52810.1"/>
    <property type="molecule type" value="Genomic_DNA"/>
</dbReference>
<protein>
    <submittedName>
        <fullName evidence="2">Uncharacterized protein</fullName>
    </submittedName>
</protein>
<keyword evidence="1" id="KW-0732">Signal</keyword>
<organism evidence="2 3">
    <name type="scientific">Temnothorax longispinosus</name>
    <dbReference type="NCBI Taxonomy" id="300112"/>
    <lineage>
        <taxon>Eukaryota</taxon>
        <taxon>Metazoa</taxon>
        <taxon>Ecdysozoa</taxon>
        <taxon>Arthropoda</taxon>
        <taxon>Hexapoda</taxon>
        <taxon>Insecta</taxon>
        <taxon>Pterygota</taxon>
        <taxon>Neoptera</taxon>
        <taxon>Endopterygota</taxon>
        <taxon>Hymenoptera</taxon>
        <taxon>Apocrita</taxon>
        <taxon>Aculeata</taxon>
        <taxon>Formicoidea</taxon>
        <taxon>Formicidae</taxon>
        <taxon>Myrmicinae</taxon>
        <taxon>Temnothorax</taxon>
    </lineage>
</organism>
<dbReference type="Proteomes" id="UP000310200">
    <property type="component" value="Unassembled WGS sequence"/>
</dbReference>
<evidence type="ECO:0000313" key="3">
    <source>
        <dbReference type="Proteomes" id="UP000310200"/>
    </source>
</evidence>
<feature type="chain" id="PRO_5020732937" evidence="1">
    <location>
        <begin position="25"/>
        <end position="473"/>
    </location>
</feature>
<proteinExistence type="predicted"/>
<dbReference type="AlphaFoldDB" id="A0A4S2KSQ0"/>